<evidence type="ECO:0008006" key="4">
    <source>
        <dbReference type="Google" id="ProtNLM"/>
    </source>
</evidence>
<keyword evidence="1" id="KW-0732">Signal</keyword>
<proteinExistence type="predicted"/>
<organism evidence="2 3">
    <name type="scientific">Hymenobacter aranciens</name>
    <dbReference type="NCBI Taxonomy" id="3063996"/>
    <lineage>
        <taxon>Bacteria</taxon>
        <taxon>Pseudomonadati</taxon>
        <taxon>Bacteroidota</taxon>
        <taxon>Cytophagia</taxon>
        <taxon>Cytophagales</taxon>
        <taxon>Hymenobacteraceae</taxon>
        <taxon>Hymenobacter</taxon>
    </lineage>
</organism>
<sequence>MKTLLPALLLTTLLASCAKDDAPSLLGEWRPLSAYAVHEGPQAMPSDTIRLPFDTRLRVKLPVETASPSLTGYHVITATR</sequence>
<evidence type="ECO:0000256" key="1">
    <source>
        <dbReference type="SAM" id="SignalP"/>
    </source>
</evidence>
<keyword evidence="3" id="KW-1185">Reference proteome</keyword>
<accession>A0ABT9BGG0</accession>
<name>A0ABT9BGG0_9BACT</name>
<feature type="chain" id="PRO_5046744846" description="Lipocalin-like domain-containing protein" evidence="1">
    <location>
        <begin position="19"/>
        <end position="80"/>
    </location>
</feature>
<evidence type="ECO:0000313" key="2">
    <source>
        <dbReference type="EMBL" id="MDO7877336.1"/>
    </source>
</evidence>
<evidence type="ECO:0000313" key="3">
    <source>
        <dbReference type="Proteomes" id="UP001176429"/>
    </source>
</evidence>
<comment type="caution">
    <text evidence="2">The sequence shown here is derived from an EMBL/GenBank/DDBJ whole genome shotgun (WGS) entry which is preliminary data.</text>
</comment>
<gene>
    <name evidence="2" type="ORF">Q5H93_21505</name>
</gene>
<protein>
    <recommendedName>
        <fullName evidence="4">Lipocalin-like domain-containing protein</fullName>
    </recommendedName>
</protein>
<feature type="signal peptide" evidence="1">
    <location>
        <begin position="1"/>
        <end position="18"/>
    </location>
</feature>
<reference evidence="2" key="1">
    <citation type="submission" date="2023-07" db="EMBL/GenBank/DDBJ databases">
        <authorList>
            <person name="Kim M.K."/>
        </authorList>
    </citation>
    <scope>NUCLEOTIDE SEQUENCE</scope>
    <source>
        <strain evidence="2">ASUV-10-1</strain>
    </source>
</reference>
<dbReference type="Proteomes" id="UP001176429">
    <property type="component" value="Unassembled WGS sequence"/>
</dbReference>
<dbReference type="EMBL" id="JAUQSY010000019">
    <property type="protein sequence ID" value="MDO7877336.1"/>
    <property type="molecule type" value="Genomic_DNA"/>
</dbReference>
<dbReference type="RefSeq" id="WP_305008764.1">
    <property type="nucleotide sequence ID" value="NZ_JAUQSY010000019.1"/>
</dbReference>
<dbReference type="PROSITE" id="PS51257">
    <property type="entry name" value="PROKAR_LIPOPROTEIN"/>
    <property type="match status" value="1"/>
</dbReference>